<evidence type="ECO:0000256" key="10">
    <source>
        <dbReference type="ARBA" id="ARBA00022840"/>
    </source>
</evidence>
<dbReference type="PROSITE" id="PS50005">
    <property type="entry name" value="TPR"/>
    <property type="match status" value="1"/>
</dbReference>
<dbReference type="InterPro" id="IPR011990">
    <property type="entry name" value="TPR-like_helical_dom_sf"/>
</dbReference>
<dbReference type="PANTHER" id="PTHR13504">
    <property type="entry name" value="FIDO DOMAIN-CONTAINING PROTEIN DDB_G0283145"/>
    <property type="match status" value="1"/>
</dbReference>
<sequence length="508" mass="58565">MSEGSLWSITEFFEMTEFYQGFLLSVLCSLKSGKTKCIFSVSFILVFALLFIIVSVSYFTPAIYCRYGKYCVDSFSCKEYAENSDTLKECLDSEECLGNYELKPYIQKYNRIRSITAPNFLPDTADIQASDDLIRVDEVSKVFPTKRYKNEGTEQEALTAVQMAIKMKNVQKFDKAVKLFQHALALQPLHPDILNHYGEFLEEKENDIIKADHLYVRALTVSPEHSRALVNRKRTLPVVDELDEQELERIDRKRIELIQLNHNNPSLKRVKKEIYFQHIYHTVAIEGNTMSLAETRMVVETRMSVPGKSVMEHNEILGLESALRYINKTLVNKEIVSVYDILAIHKRVLGHVDPIEAGSFRQNQVFVGEHIPPLASDVAYLMEEFVEWLQSDGMLRLHPVKQAALAHYKLVYIHPFVDGNGRTARLLMNLILMRNGYPPVIIRKQDRSMYYNAIQLANEGDVRPFIRFIAHCTECTLNVYLHAQEYGAKCLMALEQPKKQDYNDIIPL</sequence>
<dbReference type="PROSITE" id="PS51459">
    <property type="entry name" value="FIDO"/>
    <property type="match status" value="1"/>
</dbReference>
<evidence type="ECO:0000256" key="17">
    <source>
        <dbReference type="ARBA" id="ARBA00049297"/>
    </source>
</evidence>
<evidence type="ECO:0000256" key="20">
    <source>
        <dbReference type="PIRSR" id="PIRSR640198-3"/>
    </source>
</evidence>
<evidence type="ECO:0000256" key="4">
    <source>
        <dbReference type="ARBA" id="ARBA00022679"/>
    </source>
</evidence>
<keyword evidence="8 19" id="KW-0547">Nucleotide-binding</keyword>
<dbReference type="PANTHER" id="PTHR13504:SF34">
    <property type="entry name" value="PROTEIN ADENYLYLTRANSFERASE FICD"/>
    <property type="match status" value="1"/>
</dbReference>
<organism evidence="25 26">
    <name type="scientific">Larinioides sclopetarius</name>
    <dbReference type="NCBI Taxonomy" id="280406"/>
    <lineage>
        <taxon>Eukaryota</taxon>
        <taxon>Metazoa</taxon>
        <taxon>Ecdysozoa</taxon>
        <taxon>Arthropoda</taxon>
        <taxon>Chelicerata</taxon>
        <taxon>Arachnida</taxon>
        <taxon>Araneae</taxon>
        <taxon>Araneomorphae</taxon>
        <taxon>Entelegynae</taxon>
        <taxon>Araneoidea</taxon>
        <taxon>Araneidae</taxon>
        <taxon>Larinioides</taxon>
    </lineage>
</organism>
<evidence type="ECO:0000256" key="9">
    <source>
        <dbReference type="ARBA" id="ARBA00022803"/>
    </source>
</evidence>
<feature type="site" description="Important for autoinhibition of adenylyltransferase activity" evidence="20">
    <location>
        <position position="286"/>
    </location>
</feature>
<dbReference type="InterPro" id="IPR019734">
    <property type="entry name" value="TPR_rpt"/>
</dbReference>
<evidence type="ECO:0000256" key="16">
    <source>
        <dbReference type="ARBA" id="ARBA00048696"/>
    </source>
</evidence>
<keyword evidence="9 22" id="KW-0802">TPR repeat</keyword>
<dbReference type="Gene3D" id="1.10.3290.10">
    <property type="entry name" value="Fido-like domain"/>
    <property type="match status" value="1"/>
</dbReference>
<comment type="subcellular location">
    <subcellularLocation>
        <location evidence="1">Membrane</location>
        <topology evidence="1">Single-pass membrane protein</topology>
    </subcellularLocation>
</comment>
<evidence type="ECO:0000256" key="13">
    <source>
        <dbReference type="ARBA" id="ARBA00030885"/>
    </source>
</evidence>
<evidence type="ECO:0000256" key="5">
    <source>
        <dbReference type="ARBA" id="ARBA00022692"/>
    </source>
</evidence>
<feature type="transmembrane region" description="Helical" evidence="23">
    <location>
        <begin position="37"/>
        <end position="59"/>
    </location>
</feature>
<accession>A0AAV1Z7T5</accession>
<feature type="binding site" evidence="19">
    <location>
        <begin position="450"/>
        <end position="451"/>
    </location>
    <ligand>
        <name>ATP</name>
        <dbReference type="ChEBI" id="CHEBI:30616"/>
    </ligand>
</feature>
<gene>
    <name evidence="25" type="ORF">LARSCL_LOCUS3448</name>
</gene>
<feature type="binding site" evidence="19">
    <location>
        <begin position="418"/>
        <end position="425"/>
    </location>
    <ligand>
        <name>ATP</name>
        <dbReference type="ChEBI" id="CHEBI:30616"/>
    </ligand>
</feature>
<keyword evidence="5 23" id="KW-0812">Transmembrane</keyword>
<evidence type="ECO:0000256" key="12">
    <source>
        <dbReference type="ARBA" id="ARBA00023136"/>
    </source>
</evidence>
<keyword evidence="10 19" id="KW-0067">ATP-binding</keyword>
<dbReference type="Gene3D" id="1.25.40.10">
    <property type="entry name" value="Tetratricopeptide repeat domain"/>
    <property type="match status" value="1"/>
</dbReference>
<evidence type="ECO:0000256" key="2">
    <source>
        <dbReference type="ARBA" id="ARBA00009742"/>
    </source>
</evidence>
<name>A0AAV1Z7T5_9ARAC</name>
<keyword evidence="7" id="KW-0677">Repeat</keyword>
<feature type="glycosylation site" description="N-linked (GlcNAc...) asparagine" evidence="21">
    <location>
        <position position="327"/>
    </location>
</feature>
<keyword evidence="4" id="KW-0808">Transferase</keyword>
<feature type="repeat" description="TPR" evidence="22">
    <location>
        <begin position="157"/>
        <end position="190"/>
    </location>
</feature>
<keyword evidence="6" id="KW-0548">Nucleotidyltransferase</keyword>
<dbReference type="Proteomes" id="UP001497382">
    <property type="component" value="Unassembled WGS sequence"/>
</dbReference>
<protein>
    <recommendedName>
        <fullName evidence="3">Protein adenylyltransferase Fic</fullName>
        <ecNumber evidence="14">2.7.7.108</ecNumber>
    </recommendedName>
    <alternativeName>
        <fullName evidence="13">De-AMPylase Fic</fullName>
    </alternativeName>
</protein>
<evidence type="ECO:0000256" key="19">
    <source>
        <dbReference type="PIRSR" id="PIRSR640198-2"/>
    </source>
</evidence>
<dbReference type="InterPro" id="IPR036597">
    <property type="entry name" value="Fido-like_dom_sf"/>
</dbReference>
<evidence type="ECO:0000313" key="26">
    <source>
        <dbReference type="Proteomes" id="UP001497382"/>
    </source>
</evidence>
<evidence type="ECO:0000256" key="3">
    <source>
        <dbReference type="ARBA" id="ARBA00014915"/>
    </source>
</evidence>
<dbReference type="SUPFAM" id="SSF140931">
    <property type="entry name" value="Fic-like"/>
    <property type="match status" value="1"/>
</dbReference>
<evidence type="ECO:0000256" key="22">
    <source>
        <dbReference type="PROSITE-ProRule" id="PRU00339"/>
    </source>
</evidence>
<evidence type="ECO:0000256" key="7">
    <source>
        <dbReference type="ARBA" id="ARBA00022737"/>
    </source>
</evidence>
<dbReference type="Pfam" id="PF02661">
    <property type="entry name" value="Fic"/>
    <property type="match status" value="1"/>
</dbReference>
<keyword evidence="26" id="KW-1185">Reference proteome</keyword>
<evidence type="ECO:0000256" key="23">
    <source>
        <dbReference type="SAM" id="Phobius"/>
    </source>
</evidence>
<dbReference type="InterPro" id="IPR040198">
    <property type="entry name" value="Fido_containing"/>
</dbReference>
<evidence type="ECO:0000256" key="14">
    <source>
        <dbReference type="ARBA" id="ARBA00034531"/>
    </source>
</evidence>
<evidence type="ECO:0000256" key="15">
    <source>
        <dbReference type="ARBA" id="ARBA00047939"/>
    </source>
</evidence>
<comment type="catalytic activity">
    <reaction evidence="17">
        <text>3-O-(5'-adenylyl)-L-threonyl-[protein] + H2O = L-threonyl-[protein] + AMP + H(+)</text>
        <dbReference type="Rhea" id="RHEA:55932"/>
        <dbReference type="Rhea" id="RHEA-COMP:11060"/>
        <dbReference type="Rhea" id="RHEA-COMP:13847"/>
        <dbReference type="ChEBI" id="CHEBI:15377"/>
        <dbReference type="ChEBI" id="CHEBI:15378"/>
        <dbReference type="ChEBI" id="CHEBI:30013"/>
        <dbReference type="ChEBI" id="CHEBI:138113"/>
        <dbReference type="ChEBI" id="CHEBI:456215"/>
    </reaction>
</comment>
<evidence type="ECO:0000259" key="24">
    <source>
        <dbReference type="PROSITE" id="PS51459"/>
    </source>
</evidence>
<evidence type="ECO:0000256" key="11">
    <source>
        <dbReference type="ARBA" id="ARBA00022989"/>
    </source>
</evidence>
<feature type="binding site" evidence="19">
    <location>
        <begin position="367"/>
        <end position="370"/>
    </location>
    <ligand>
        <name>ATP</name>
        <dbReference type="ChEBI" id="CHEBI:30616"/>
    </ligand>
</feature>
<dbReference type="EC" id="2.7.7.108" evidence="14"/>
<feature type="domain" description="Fido" evidence="24">
    <location>
        <begin position="336"/>
        <end position="471"/>
    </location>
</feature>
<dbReference type="AlphaFoldDB" id="A0AAV1Z7T5"/>
<evidence type="ECO:0000256" key="8">
    <source>
        <dbReference type="ARBA" id="ARBA00022741"/>
    </source>
</evidence>
<evidence type="ECO:0000256" key="18">
    <source>
        <dbReference type="PIRSR" id="PIRSR640198-1"/>
    </source>
</evidence>
<feature type="active site" evidence="18">
    <location>
        <position position="414"/>
    </location>
</feature>
<evidence type="ECO:0000313" key="25">
    <source>
        <dbReference type="EMBL" id="CAL1267077.1"/>
    </source>
</evidence>
<comment type="catalytic activity">
    <reaction evidence="16">
        <text>L-tyrosyl-[protein] + ATP = O-(5'-adenylyl)-L-tyrosyl-[protein] + diphosphate</text>
        <dbReference type="Rhea" id="RHEA:54288"/>
        <dbReference type="Rhea" id="RHEA-COMP:10136"/>
        <dbReference type="Rhea" id="RHEA-COMP:13846"/>
        <dbReference type="ChEBI" id="CHEBI:30616"/>
        <dbReference type="ChEBI" id="CHEBI:33019"/>
        <dbReference type="ChEBI" id="CHEBI:46858"/>
        <dbReference type="ChEBI" id="CHEBI:83624"/>
        <dbReference type="EC" id="2.7.7.108"/>
    </reaction>
</comment>
<evidence type="ECO:0000256" key="1">
    <source>
        <dbReference type="ARBA" id="ARBA00004167"/>
    </source>
</evidence>
<keyword evidence="11 23" id="KW-1133">Transmembrane helix</keyword>
<dbReference type="SUPFAM" id="SSF48452">
    <property type="entry name" value="TPR-like"/>
    <property type="match status" value="1"/>
</dbReference>
<feature type="binding site" evidence="19">
    <location>
        <position position="458"/>
    </location>
    <ligand>
        <name>ATP</name>
        <dbReference type="ChEBI" id="CHEBI:30616"/>
    </ligand>
</feature>
<comment type="caution">
    <text evidence="25">The sequence shown here is derived from an EMBL/GenBank/DDBJ whole genome shotgun (WGS) entry which is preliminary data.</text>
</comment>
<dbReference type="GO" id="GO:0070733">
    <property type="term" value="F:AMPylase activity"/>
    <property type="evidence" value="ECO:0007669"/>
    <property type="project" value="UniProtKB-EC"/>
</dbReference>
<evidence type="ECO:0000256" key="21">
    <source>
        <dbReference type="PIRSR" id="PIRSR640198-4"/>
    </source>
</evidence>
<proteinExistence type="inferred from homology"/>
<dbReference type="EMBL" id="CAXIEN010000026">
    <property type="protein sequence ID" value="CAL1267077.1"/>
    <property type="molecule type" value="Genomic_DNA"/>
</dbReference>
<keyword evidence="12 23" id="KW-0472">Membrane</keyword>
<reference evidence="25 26" key="1">
    <citation type="submission" date="2024-04" db="EMBL/GenBank/DDBJ databases">
        <authorList>
            <person name="Rising A."/>
            <person name="Reimegard J."/>
            <person name="Sonavane S."/>
            <person name="Akerstrom W."/>
            <person name="Nylinder S."/>
            <person name="Hedman E."/>
            <person name="Kallberg Y."/>
        </authorList>
    </citation>
    <scope>NUCLEOTIDE SEQUENCE [LARGE SCALE GENOMIC DNA]</scope>
</reference>
<comment type="similarity">
    <text evidence="2">Belongs to the fic family.</text>
</comment>
<dbReference type="GO" id="GO:0005524">
    <property type="term" value="F:ATP binding"/>
    <property type="evidence" value="ECO:0007669"/>
    <property type="project" value="UniProtKB-KW"/>
</dbReference>
<comment type="catalytic activity">
    <reaction evidence="15">
        <text>L-threonyl-[protein] + ATP = 3-O-(5'-adenylyl)-L-threonyl-[protein] + diphosphate</text>
        <dbReference type="Rhea" id="RHEA:54292"/>
        <dbReference type="Rhea" id="RHEA-COMP:11060"/>
        <dbReference type="Rhea" id="RHEA-COMP:13847"/>
        <dbReference type="ChEBI" id="CHEBI:30013"/>
        <dbReference type="ChEBI" id="CHEBI:30616"/>
        <dbReference type="ChEBI" id="CHEBI:33019"/>
        <dbReference type="ChEBI" id="CHEBI:138113"/>
        <dbReference type="EC" id="2.7.7.108"/>
    </reaction>
</comment>
<dbReference type="GO" id="GO:0016020">
    <property type="term" value="C:membrane"/>
    <property type="evidence" value="ECO:0007669"/>
    <property type="project" value="UniProtKB-SubCell"/>
</dbReference>
<dbReference type="InterPro" id="IPR003812">
    <property type="entry name" value="Fido"/>
</dbReference>
<evidence type="ECO:0000256" key="6">
    <source>
        <dbReference type="ARBA" id="ARBA00022695"/>
    </source>
</evidence>